<gene>
    <name evidence="2" type="ORF">CGI_10006111</name>
</gene>
<evidence type="ECO:0000313" key="2">
    <source>
        <dbReference type="EMBL" id="EKC20366.1"/>
    </source>
</evidence>
<reference evidence="2" key="1">
    <citation type="journal article" date="2012" name="Nature">
        <title>The oyster genome reveals stress adaptation and complexity of shell formation.</title>
        <authorList>
            <person name="Zhang G."/>
            <person name="Fang X."/>
            <person name="Guo X."/>
            <person name="Li L."/>
            <person name="Luo R."/>
            <person name="Xu F."/>
            <person name="Yang P."/>
            <person name="Zhang L."/>
            <person name="Wang X."/>
            <person name="Qi H."/>
            <person name="Xiong Z."/>
            <person name="Que H."/>
            <person name="Xie Y."/>
            <person name="Holland P.W."/>
            <person name="Paps J."/>
            <person name="Zhu Y."/>
            <person name="Wu F."/>
            <person name="Chen Y."/>
            <person name="Wang J."/>
            <person name="Peng C."/>
            <person name="Meng J."/>
            <person name="Yang L."/>
            <person name="Liu J."/>
            <person name="Wen B."/>
            <person name="Zhang N."/>
            <person name="Huang Z."/>
            <person name="Zhu Q."/>
            <person name="Feng Y."/>
            <person name="Mount A."/>
            <person name="Hedgecock D."/>
            <person name="Xu Z."/>
            <person name="Liu Y."/>
            <person name="Domazet-Loso T."/>
            <person name="Du Y."/>
            <person name="Sun X."/>
            <person name="Zhang S."/>
            <person name="Liu B."/>
            <person name="Cheng P."/>
            <person name="Jiang X."/>
            <person name="Li J."/>
            <person name="Fan D."/>
            <person name="Wang W."/>
            <person name="Fu W."/>
            <person name="Wang T."/>
            <person name="Wang B."/>
            <person name="Zhang J."/>
            <person name="Peng Z."/>
            <person name="Li Y."/>
            <person name="Li N."/>
            <person name="Wang J."/>
            <person name="Chen M."/>
            <person name="He Y."/>
            <person name="Tan F."/>
            <person name="Song X."/>
            <person name="Zheng Q."/>
            <person name="Huang R."/>
            <person name="Yang H."/>
            <person name="Du X."/>
            <person name="Chen L."/>
            <person name="Yang M."/>
            <person name="Gaffney P.M."/>
            <person name="Wang S."/>
            <person name="Luo L."/>
            <person name="She Z."/>
            <person name="Ming Y."/>
            <person name="Huang W."/>
            <person name="Zhang S."/>
            <person name="Huang B."/>
            <person name="Zhang Y."/>
            <person name="Qu T."/>
            <person name="Ni P."/>
            <person name="Miao G."/>
            <person name="Wang J."/>
            <person name="Wang Q."/>
            <person name="Steinberg C.E."/>
            <person name="Wang H."/>
            <person name="Li N."/>
            <person name="Qian L."/>
            <person name="Zhang G."/>
            <person name="Li Y."/>
            <person name="Yang H."/>
            <person name="Liu X."/>
            <person name="Wang J."/>
            <person name="Yin Y."/>
            <person name="Wang J."/>
        </authorList>
    </citation>
    <scope>NUCLEOTIDE SEQUENCE [LARGE SCALE GENOMIC DNA]</scope>
    <source>
        <strain evidence="2">05x7-T-G4-1.051#20</strain>
    </source>
</reference>
<feature type="region of interest" description="Disordered" evidence="1">
    <location>
        <begin position="138"/>
        <end position="231"/>
    </location>
</feature>
<dbReference type="EMBL" id="JH817195">
    <property type="protein sequence ID" value="EKC20366.1"/>
    <property type="molecule type" value="Genomic_DNA"/>
</dbReference>
<protein>
    <submittedName>
        <fullName evidence="2">Uncharacterized protein</fullName>
    </submittedName>
</protein>
<feature type="region of interest" description="Disordered" evidence="1">
    <location>
        <begin position="1"/>
        <end position="65"/>
    </location>
</feature>
<dbReference type="HOGENOM" id="CLU_950757_0_0_1"/>
<sequence>MLKMRKWREKRKMEKDKKEQNEKQSKEKDAAPSTSGSAKKRRKSVDVEPRTPLKRQRVPVQRFQSPTEDLIPIIKAKTPKNEVELVYKKGVFLAVRGDAECVLTNVRMERVARETYELPEAEKARIELILSKALKKEKGEPYEDLVIDTEEEIRNEEDEEDEDEDDEPVPKKGKAKKSITVAFKEGKNGKKQQPPRGRSRKKEFKEVEVKKEKKTASPGKKRGPDKNLLPNPKIKILEKDPLFETKDHVPFISKRAHQRLVFRAVFQNDIDLLKQLLEDDQHIHDVSVHCKTS</sequence>
<dbReference type="AlphaFoldDB" id="K1QFP1"/>
<feature type="compositionally biased region" description="Basic and acidic residues" evidence="1">
    <location>
        <begin position="11"/>
        <end position="30"/>
    </location>
</feature>
<dbReference type="InParanoid" id="K1QFP1"/>
<name>K1QFP1_MAGGI</name>
<evidence type="ECO:0000256" key="1">
    <source>
        <dbReference type="SAM" id="MobiDB-lite"/>
    </source>
</evidence>
<feature type="compositionally biased region" description="Acidic residues" evidence="1">
    <location>
        <begin position="142"/>
        <end position="167"/>
    </location>
</feature>
<feature type="compositionally biased region" description="Basic and acidic residues" evidence="1">
    <location>
        <begin position="203"/>
        <end position="215"/>
    </location>
</feature>
<feature type="compositionally biased region" description="Basic residues" evidence="1">
    <location>
        <begin position="1"/>
        <end position="10"/>
    </location>
</feature>
<organism evidence="2">
    <name type="scientific">Magallana gigas</name>
    <name type="common">Pacific oyster</name>
    <name type="synonym">Crassostrea gigas</name>
    <dbReference type="NCBI Taxonomy" id="29159"/>
    <lineage>
        <taxon>Eukaryota</taxon>
        <taxon>Metazoa</taxon>
        <taxon>Spiralia</taxon>
        <taxon>Lophotrochozoa</taxon>
        <taxon>Mollusca</taxon>
        <taxon>Bivalvia</taxon>
        <taxon>Autobranchia</taxon>
        <taxon>Pteriomorphia</taxon>
        <taxon>Ostreida</taxon>
        <taxon>Ostreoidea</taxon>
        <taxon>Ostreidae</taxon>
        <taxon>Magallana</taxon>
    </lineage>
</organism>
<accession>K1QFP1</accession>
<proteinExistence type="predicted"/>